<accession>A0A1F6W7P3</accession>
<dbReference type="InterPro" id="IPR001387">
    <property type="entry name" value="Cro/C1-type_HTH"/>
</dbReference>
<dbReference type="Gene3D" id="1.10.260.40">
    <property type="entry name" value="lambda repressor-like DNA-binding domains"/>
    <property type="match status" value="1"/>
</dbReference>
<dbReference type="CDD" id="cd00093">
    <property type="entry name" value="HTH_XRE"/>
    <property type="match status" value="1"/>
</dbReference>
<dbReference type="Pfam" id="PF01381">
    <property type="entry name" value="HTH_3"/>
    <property type="match status" value="1"/>
</dbReference>
<feature type="region of interest" description="Disordered" evidence="1">
    <location>
        <begin position="92"/>
        <end position="111"/>
    </location>
</feature>
<dbReference type="SUPFAM" id="SSF47413">
    <property type="entry name" value="lambda repressor-like DNA-binding domains"/>
    <property type="match status" value="1"/>
</dbReference>
<dbReference type="AlphaFoldDB" id="A0A1F6W7P3"/>
<reference evidence="3 4" key="1">
    <citation type="journal article" date="2016" name="Nat. Commun.">
        <title>Thousands of microbial genomes shed light on interconnected biogeochemical processes in an aquifer system.</title>
        <authorList>
            <person name="Anantharaman K."/>
            <person name="Brown C.T."/>
            <person name="Hug L.A."/>
            <person name="Sharon I."/>
            <person name="Castelle C.J."/>
            <person name="Probst A.J."/>
            <person name="Thomas B.C."/>
            <person name="Singh A."/>
            <person name="Wilkins M.J."/>
            <person name="Karaoz U."/>
            <person name="Brodie E.L."/>
            <person name="Williams K.H."/>
            <person name="Hubbard S.S."/>
            <person name="Banfield J.F."/>
        </authorList>
    </citation>
    <scope>NUCLEOTIDE SEQUENCE [LARGE SCALE GENOMIC DNA]</scope>
</reference>
<evidence type="ECO:0000313" key="4">
    <source>
        <dbReference type="Proteomes" id="UP000177777"/>
    </source>
</evidence>
<protein>
    <recommendedName>
        <fullName evidence="2">HTH cro/C1-type domain-containing protein</fullName>
    </recommendedName>
</protein>
<dbReference type="EMBL" id="MFUE01000006">
    <property type="protein sequence ID" value="OGI77948.1"/>
    <property type="molecule type" value="Genomic_DNA"/>
</dbReference>
<comment type="caution">
    <text evidence="3">The sequence shown here is derived from an EMBL/GenBank/DDBJ whole genome shotgun (WGS) entry which is preliminary data.</text>
</comment>
<evidence type="ECO:0000256" key="1">
    <source>
        <dbReference type="SAM" id="MobiDB-lite"/>
    </source>
</evidence>
<organism evidence="3 4">
    <name type="scientific">Candidatus Nomurabacteria bacterium RIFCSPHIGHO2_02_FULL_41_18</name>
    <dbReference type="NCBI Taxonomy" id="1801754"/>
    <lineage>
        <taxon>Bacteria</taxon>
        <taxon>Candidatus Nomuraibacteriota</taxon>
    </lineage>
</organism>
<dbReference type="GO" id="GO:0003677">
    <property type="term" value="F:DNA binding"/>
    <property type="evidence" value="ECO:0007669"/>
    <property type="project" value="InterPro"/>
</dbReference>
<evidence type="ECO:0000313" key="3">
    <source>
        <dbReference type="EMBL" id="OGI77948.1"/>
    </source>
</evidence>
<gene>
    <name evidence="3" type="ORF">A3D42_00330</name>
</gene>
<evidence type="ECO:0000259" key="2">
    <source>
        <dbReference type="PROSITE" id="PS50943"/>
    </source>
</evidence>
<dbReference type="STRING" id="1801754.A3D42_00330"/>
<proteinExistence type="predicted"/>
<dbReference type="PROSITE" id="PS50943">
    <property type="entry name" value="HTH_CROC1"/>
    <property type="match status" value="1"/>
</dbReference>
<sequence>MKEGIDLTQNEELISEFGVLLSRQRNVTGKSRKNLAAQLSVSQVALERWESSVNLPDEEKLLKIAEVYGIDLDKLKEKYEISKKAKEVLRTERKPKAVQEKTSDTMFPGQIHQTKEIRRTNPQVFAIRRK</sequence>
<name>A0A1F6W7P3_9BACT</name>
<feature type="domain" description="HTH cro/C1-type" evidence="2">
    <location>
        <begin position="21"/>
        <end position="75"/>
    </location>
</feature>
<dbReference type="SMART" id="SM00530">
    <property type="entry name" value="HTH_XRE"/>
    <property type="match status" value="1"/>
</dbReference>
<dbReference type="InterPro" id="IPR010982">
    <property type="entry name" value="Lambda_DNA-bd_dom_sf"/>
</dbReference>
<feature type="compositionally biased region" description="Basic and acidic residues" evidence="1">
    <location>
        <begin position="92"/>
        <end position="103"/>
    </location>
</feature>
<dbReference type="Proteomes" id="UP000177777">
    <property type="component" value="Unassembled WGS sequence"/>
</dbReference>